<evidence type="ECO:0000313" key="2">
    <source>
        <dbReference type="Proteomes" id="UP001283361"/>
    </source>
</evidence>
<sequence>MKLCLPECLGGKAGVGCPEHAAMLGAQESEEADATRNCVERLSPTPALLLEAGEAWHAISSAFCFVTLCPI</sequence>
<comment type="caution">
    <text evidence="1">The sequence shown here is derived from an EMBL/GenBank/DDBJ whole genome shotgun (WGS) entry which is preliminary data.</text>
</comment>
<dbReference type="AlphaFoldDB" id="A0AAE0XT76"/>
<accession>A0AAE0XT76</accession>
<reference evidence="1" key="1">
    <citation type="journal article" date="2023" name="G3 (Bethesda)">
        <title>A reference genome for the long-term kleptoplast-retaining sea slug Elysia crispata morphotype clarki.</title>
        <authorList>
            <person name="Eastman K.E."/>
            <person name="Pendleton A.L."/>
            <person name="Shaikh M.A."/>
            <person name="Suttiyut T."/>
            <person name="Ogas R."/>
            <person name="Tomko P."/>
            <person name="Gavelis G."/>
            <person name="Widhalm J.R."/>
            <person name="Wisecaver J.H."/>
        </authorList>
    </citation>
    <scope>NUCLEOTIDE SEQUENCE</scope>
    <source>
        <strain evidence="1">ECLA1</strain>
    </source>
</reference>
<dbReference type="EMBL" id="JAWDGP010007673">
    <property type="protein sequence ID" value="KAK3709213.1"/>
    <property type="molecule type" value="Genomic_DNA"/>
</dbReference>
<protein>
    <submittedName>
        <fullName evidence="1">Uncharacterized protein</fullName>
    </submittedName>
</protein>
<name>A0AAE0XT76_9GAST</name>
<keyword evidence="2" id="KW-1185">Reference proteome</keyword>
<gene>
    <name evidence="1" type="ORF">RRG08_030890</name>
</gene>
<proteinExistence type="predicted"/>
<evidence type="ECO:0000313" key="1">
    <source>
        <dbReference type="EMBL" id="KAK3709213.1"/>
    </source>
</evidence>
<dbReference type="Proteomes" id="UP001283361">
    <property type="component" value="Unassembled WGS sequence"/>
</dbReference>
<organism evidence="1 2">
    <name type="scientific">Elysia crispata</name>
    <name type="common">lettuce slug</name>
    <dbReference type="NCBI Taxonomy" id="231223"/>
    <lineage>
        <taxon>Eukaryota</taxon>
        <taxon>Metazoa</taxon>
        <taxon>Spiralia</taxon>
        <taxon>Lophotrochozoa</taxon>
        <taxon>Mollusca</taxon>
        <taxon>Gastropoda</taxon>
        <taxon>Heterobranchia</taxon>
        <taxon>Euthyneura</taxon>
        <taxon>Panpulmonata</taxon>
        <taxon>Sacoglossa</taxon>
        <taxon>Placobranchoidea</taxon>
        <taxon>Plakobranchidae</taxon>
        <taxon>Elysia</taxon>
    </lineage>
</organism>